<evidence type="ECO:0000313" key="2">
    <source>
        <dbReference type="Proteomes" id="UP000613266"/>
    </source>
</evidence>
<reference evidence="1" key="1">
    <citation type="submission" date="2020-12" db="EMBL/GenBank/DDBJ databases">
        <title>The genome sequence of Inhella sp. 1Y17.</title>
        <authorList>
            <person name="Liu Y."/>
        </authorList>
    </citation>
    <scope>NUCLEOTIDE SEQUENCE</scope>
    <source>
        <strain evidence="1">1Y17</strain>
    </source>
</reference>
<protein>
    <submittedName>
        <fullName evidence="1">Uncharacterized protein</fullName>
    </submittedName>
</protein>
<dbReference type="AlphaFoldDB" id="A0A931IXQ4"/>
<gene>
    <name evidence="1" type="ORF">I7X39_01900</name>
</gene>
<organism evidence="1 2">
    <name type="scientific">Inhella proteolytica</name>
    <dbReference type="NCBI Taxonomy" id="2795029"/>
    <lineage>
        <taxon>Bacteria</taxon>
        <taxon>Pseudomonadati</taxon>
        <taxon>Pseudomonadota</taxon>
        <taxon>Betaproteobacteria</taxon>
        <taxon>Burkholderiales</taxon>
        <taxon>Sphaerotilaceae</taxon>
        <taxon>Inhella</taxon>
    </lineage>
</organism>
<sequence length="74" mass="8332">MAHTDFSPIDAFTLLVDPDRVAQAVAHSERLARLRRRVCRPLDKPLIPTVHRTSVWDDDEDWDAQAGAASDEAH</sequence>
<keyword evidence="2" id="KW-1185">Reference proteome</keyword>
<name>A0A931IXQ4_9BURK</name>
<evidence type="ECO:0000313" key="1">
    <source>
        <dbReference type="EMBL" id="MBH9575649.1"/>
    </source>
</evidence>
<proteinExistence type="predicted"/>
<dbReference type="RefSeq" id="WP_198109251.1">
    <property type="nucleotide sequence ID" value="NZ_JAEDAK010000001.1"/>
</dbReference>
<dbReference type="Proteomes" id="UP000613266">
    <property type="component" value="Unassembled WGS sequence"/>
</dbReference>
<dbReference type="EMBL" id="JAEDAK010000001">
    <property type="protein sequence ID" value="MBH9575649.1"/>
    <property type="molecule type" value="Genomic_DNA"/>
</dbReference>
<accession>A0A931IXQ4</accession>
<comment type="caution">
    <text evidence="1">The sequence shown here is derived from an EMBL/GenBank/DDBJ whole genome shotgun (WGS) entry which is preliminary data.</text>
</comment>